<keyword evidence="3" id="KW-0997">Cell inner membrane</keyword>
<reference evidence="13 14" key="1">
    <citation type="submission" date="2018-03" db="EMBL/GenBank/DDBJ databases">
        <title>Comparative genomics illustrates the genes involved in a hyperalkaliphilic mechanisms of Serpentinomonas isolated from highly-alkaline calcium-rich serpentinized springs.</title>
        <authorList>
            <person name="Suzuki S."/>
            <person name="Ishii S."/>
            <person name="Walworth N."/>
            <person name="Bird L."/>
            <person name="Kuenen J.G."/>
            <person name="Nealson K.H."/>
        </authorList>
    </citation>
    <scope>NUCLEOTIDE SEQUENCE [LARGE SCALE GENOMIC DNA]</scope>
    <source>
        <strain evidence="13 14">83</strain>
    </source>
</reference>
<dbReference type="Pfam" id="PF13616">
    <property type="entry name" value="Rotamase_3"/>
    <property type="match status" value="1"/>
</dbReference>
<keyword evidence="11 13" id="KW-0413">Isomerase</keyword>
<dbReference type="PROSITE" id="PS50198">
    <property type="entry name" value="PPIC_PPIASE_2"/>
    <property type="match status" value="1"/>
</dbReference>
<keyword evidence="14" id="KW-1185">Reference proteome</keyword>
<keyword evidence="2" id="KW-1003">Cell membrane</keyword>
<evidence type="ECO:0000313" key="14">
    <source>
        <dbReference type="Proteomes" id="UP000238326"/>
    </source>
</evidence>
<evidence type="ECO:0000256" key="2">
    <source>
        <dbReference type="ARBA" id="ARBA00022475"/>
    </source>
</evidence>
<dbReference type="RefSeq" id="WP_105730595.1">
    <property type="nucleotide sequence ID" value="NZ_PVLR01000044.1"/>
</dbReference>
<keyword evidence="4" id="KW-0812">Transmembrane</keyword>
<evidence type="ECO:0000256" key="9">
    <source>
        <dbReference type="ARBA" id="ARBA00040743"/>
    </source>
</evidence>
<dbReference type="PANTHER" id="PTHR47529">
    <property type="entry name" value="PEPTIDYL-PROLYL CIS-TRANS ISOMERASE D"/>
    <property type="match status" value="1"/>
</dbReference>
<dbReference type="InterPro" id="IPR052029">
    <property type="entry name" value="PpiD_chaperone"/>
</dbReference>
<dbReference type="InterPro" id="IPR046357">
    <property type="entry name" value="PPIase_dom_sf"/>
</dbReference>
<evidence type="ECO:0000256" key="5">
    <source>
        <dbReference type="ARBA" id="ARBA00022989"/>
    </source>
</evidence>
<dbReference type="SUPFAM" id="SSF109998">
    <property type="entry name" value="Triger factor/SurA peptide-binding domain-like"/>
    <property type="match status" value="1"/>
</dbReference>
<keyword evidence="11" id="KW-0697">Rotamase</keyword>
<dbReference type="Proteomes" id="UP000238326">
    <property type="component" value="Unassembled WGS sequence"/>
</dbReference>
<dbReference type="Pfam" id="PF13624">
    <property type="entry name" value="SurA_N_3"/>
    <property type="match status" value="1"/>
</dbReference>
<dbReference type="EMBL" id="PVLR01000044">
    <property type="protein sequence ID" value="PRD67828.1"/>
    <property type="molecule type" value="Genomic_DNA"/>
</dbReference>
<comment type="caution">
    <text evidence="13">The sequence shown here is derived from an EMBL/GenBank/DDBJ whole genome shotgun (WGS) entry which is preliminary data.</text>
</comment>
<dbReference type="GO" id="GO:0003755">
    <property type="term" value="F:peptidyl-prolyl cis-trans isomerase activity"/>
    <property type="evidence" value="ECO:0007669"/>
    <property type="project" value="UniProtKB-KW"/>
</dbReference>
<evidence type="ECO:0000259" key="12">
    <source>
        <dbReference type="PROSITE" id="PS50198"/>
    </source>
</evidence>
<dbReference type="SUPFAM" id="SSF54534">
    <property type="entry name" value="FKBP-like"/>
    <property type="match status" value="1"/>
</dbReference>
<sequence>MFDFFRKHMKLIMGLLFIPLVIGFVLFGVQGYDSTDSTDKVAEVAGKVITRQELDNAHRSEVEQRLASMPGLDRAQLESDAARRITLDRLIAQRVLALATQDQHIVTPDQRLVRELSQDPVIASFRKPDGQLDLQRYNEALRAQGMTPEQYENSLRQDIAQRQVLAGISASSLLPAAVAQPALGAWFERREVQVARFAPADFVSKVQVTDADVESYYQANLTRFQSPEQADIEYLVLDLDAVARRLTVSDADLRARYEQKLAQLAKDEQRRASHILLTVAPDAAAADKAKVKEQAQALLAELRQTPARFAELAKARSQDPGSAAKGGDLDFFTRGSMVKPFEDAAFALAKGQLSDLVESEFGFHIIQLTDIRQPAKPSFESLRAELERELKQQQSLKAYVEAAEQFGNLVYEQADSLKPAADKLGLTIKSQAGLQRSGPTAAGADALLANPKLLQTVFADDALRSKRNTEAVELGANQLVAARVLQHRPAATRPLAEVSAQVRQALVQQRALELAKAEGKARLEAWKGGTAASLPAAIVVSRQQAQGLAQPLVSALLSAQVEKGQPGWAGVDLGAQGYAVARINQVLAPEALAAAQAEQGRQQLAQMWAQAEAQAYLEALKKHYQVKILIKS</sequence>
<keyword evidence="5" id="KW-1133">Transmembrane helix</keyword>
<dbReference type="GO" id="GO:0005886">
    <property type="term" value="C:plasma membrane"/>
    <property type="evidence" value="ECO:0007669"/>
    <property type="project" value="UniProtKB-SubCell"/>
</dbReference>
<name>A0A2S9KBK0_9BURK</name>
<evidence type="ECO:0000256" key="4">
    <source>
        <dbReference type="ARBA" id="ARBA00022692"/>
    </source>
</evidence>
<evidence type="ECO:0000256" key="7">
    <source>
        <dbReference type="ARBA" id="ARBA00023186"/>
    </source>
</evidence>
<evidence type="ECO:0000256" key="6">
    <source>
        <dbReference type="ARBA" id="ARBA00023136"/>
    </source>
</evidence>
<evidence type="ECO:0000256" key="11">
    <source>
        <dbReference type="PROSITE-ProRule" id="PRU00278"/>
    </source>
</evidence>
<accession>A0A2S9KBK0</accession>
<comment type="subcellular location">
    <subcellularLocation>
        <location evidence="1">Cell inner membrane</location>
        <topology evidence="1">Single-pass type II membrane protein</topology>
        <orientation evidence="1">Periplasmic side</orientation>
    </subcellularLocation>
</comment>
<evidence type="ECO:0000256" key="8">
    <source>
        <dbReference type="ARBA" id="ARBA00038408"/>
    </source>
</evidence>
<keyword evidence="6" id="KW-0472">Membrane</keyword>
<evidence type="ECO:0000256" key="3">
    <source>
        <dbReference type="ARBA" id="ARBA00022519"/>
    </source>
</evidence>
<dbReference type="PANTHER" id="PTHR47529:SF1">
    <property type="entry name" value="PERIPLASMIC CHAPERONE PPID"/>
    <property type="match status" value="1"/>
</dbReference>
<dbReference type="Gene3D" id="3.10.50.40">
    <property type="match status" value="1"/>
</dbReference>
<feature type="domain" description="PpiC" evidence="12">
    <location>
        <begin position="267"/>
        <end position="370"/>
    </location>
</feature>
<evidence type="ECO:0000256" key="1">
    <source>
        <dbReference type="ARBA" id="ARBA00004382"/>
    </source>
</evidence>
<dbReference type="InterPro" id="IPR027304">
    <property type="entry name" value="Trigger_fact/SurA_dom_sf"/>
</dbReference>
<dbReference type="InterPro" id="IPR000297">
    <property type="entry name" value="PPIase_PpiC"/>
</dbReference>
<dbReference type="AlphaFoldDB" id="A0A2S9KBK0"/>
<dbReference type="OrthoDB" id="9812372at2"/>
<proteinExistence type="inferred from homology"/>
<evidence type="ECO:0000313" key="13">
    <source>
        <dbReference type="EMBL" id="PRD67828.1"/>
    </source>
</evidence>
<keyword evidence="7" id="KW-0143">Chaperone</keyword>
<comment type="similarity">
    <text evidence="8">Belongs to the PpiD chaperone family.</text>
</comment>
<gene>
    <name evidence="13" type="ORF">C6P61_14245</name>
</gene>
<evidence type="ECO:0000256" key="10">
    <source>
        <dbReference type="ARBA" id="ARBA00042775"/>
    </source>
</evidence>
<dbReference type="Gene3D" id="1.10.4030.10">
    <property type="entry name" value="Porin chaperone SurA, peptide-binding domain"/>
    <property type="match status" value="1"/>
</dbReference>
<protein>
    <recommendedName>
        <fullName evidence="9">Periplasmic chaperone PpiD</fullName>
    </recommendedName>
    <alternativeName>
        <fullName evidence="10">Periplasmic folding chaperone</fullName>
    </alternativeName>
</protein>
<organism evidence="13 14">
    <name type="scientific">Malikia spinosa</name>
    <dbReference type="NCBI Taxonomy" id="86180"/>
    <lineage>
        <taxon>Bacteria</taxon>
        <taxon>Pseudomonadati</taxon>
        <taxon>Pseudomonadota</taxon>
        <taxon>Betaproteobacteria</taxon>
        <taxon>Burkholderiales</taxon>
        <taxon>Comamonadaceae</taxon>
        <taxon>Malikia</taxon>
    </lineage>
</organism>